<evidence type="ECO:0000313" key="2">
    <source>
        <dbReference type="Proteomes" id="UP000515734"/>
    </source>
</evidence>
<proteinExistence type="predicted"/>
<sequence>MTIHDLWLRWTASLRASRLDAQLAVGAAPTPGTALAARATQLTARRKREALARALCDAVRDAHDRTALRGLRFPVDRANVAAAQPVIEDVVARLRAPHRVEARGVARVNRIVADGTGPLYRSGRGDLAGRLGAAHAAM</sequence>
<organism evidence="1 2">
    <name type="scientific">Mycolicibacterium litorale</name>
    <dbReference type="NCBI Taxonomy" id="758802"/>
    <lineage>
        <taxon>Bacteria</taxon>
        <taxon>Bacillati</taxon>
        <taxon>Actinomycetota</taxon>
        <taxon>Actinomycetes</taxon>
        <taxon>Mycobacteriales</taxon>
        <taxon>Mycobacteriaceae</taxon>
        <taxon>Mycolicibacterium</taxon>
    </lineage>
</organism>
<protein>
    <submittedName>
        <fullName evidence="1">Uncharacterized protein</fullName>
    </submittedName>
</protein>
<evidence type="ECO:0000313" key="1">
    <source>
        <dbReference type="EMBL" id="BCI53425.1"/>
    </source>
</evidence>
<dbReference type="RefSeq" id="WP_185296109.1">
    <property type="nucleotide sequence ID" value="NZ_AP023287.1"/>
</dbReference>
<dbReference type="Proteomes" id="UP000515734">
    <property type="component" value="Chromosome"/>
</dbReference>
<dbReference type="AlphaFoldDB" id="A0A6S6P4H5"/>
<reference evidence="1 2" key="1">
    <citation type="submission" date="2020-07" db="EMBL/GenBank/DDBJ databases">
        <title>Complete genome sequence of Mycolicibacterium litorale like strain isolated from cardiac implantable electronic device infection.</title>
        <authorList>
            <person name="Fukano H."/>
            <person name="Miyama H."/>
            <person name="Hoshino Y."/>
        </authorList>
    </citation>
    <scope>NUCLEOTIDE SEQUENCE [LARGE SCALE GENOMIC DNA]</scope>
    <source>
        <strain evidence="1 2">NIIDNTM18</strain>
    </source>
</reference>
<accession>A0A6S6P4H5</accession>
<name>A0A6S6P4H5_9MYCO</name>
<dbReference type="EMBL" id="AP023287">
    <property type="protein sequence ID" value="BCI53425.1"/>
    <property type="molecule type" value="Genomic_DNA"/>
</dbReference>
<gene>
    <name evidence="1" type="ORF">NIIDNTM18_27030</name>
</gene>